<feature type="domain" description="N-acetyltransferase" evidence="3">
    <location>
        <begin position="1"/>
        <end position="131"/>
    </location>
</feature>
<accession>A0A916QZS4</accession>
<dbReference type="Proteomes" id="UP000628017">
    <property type="component" value="Unassembled WGS sequence"/>
</dbReference>
<comment type="caution">
    <text evidence="4">The sequence shown here is derived from an EMBL/GenBank/DDBJ whole genome shotgun (WGS) entry which is preliminary data.</text>
</comment>
<proteinExistence type="predicted"/>
<keyword evidence="2" id="KW-0012">Acyltransferase</keyword>
<dbReference type="RefSeq" id="WP_229678545.1">
    <property type="nucleotide sequence ID" value="NZ_BMKA01000003.1"/>
</dbReference>
<dbReference type="PANTHER" id="PTHR43420:SF12">
    <property type="entry name" value="N-ACETYLTRANSFERASE DOMAIN-CONTAINING PROTEIN"/>
    <property type="match status" value="1"/>
</dbReference>
<dbReference type="Gene3D" id="3.40.630.30">
    <property type="match status" value="1"/>
</dbReference>
<dbReference type="Pfam" id="PF00583">
    <property type="entry name" value="Acetyltransf_1"/>
    <property type="match status" value="1"/>
</dbReference>
<dbReference type="GO" id="GO:0016747">
    <property type="term" value="F:acyltransferase activity, transferring groups other than amino-acyl groups"/>
    <property type="evidence" value="ECO:0007669"/>
    <property type="project" value="InterPro"/>
</dbReference>
<gene>
    <name evidence="4" type="primary">rimI</name>
    <name evidence="4" type="ORF">GCM10011498_25710</name>
</gene>
<dbReference type="PROSITE" id="PS51186">
    <property type="entry name" value="GNAT"/>
    <property type="match status" value="1"/>
</dbReference>
<dbReference type="InterPro" id="IPR000182">
    <property type="entry name" value="GNAT_dom"/>
</dbReference>
<evidence type="ECO:0000256" key="1">
    <source>
        <dbReference type="ARBA" id="ARBA00022679"/>
    </source>
</evidence>
<dbReference type="PANTHER" id="PTHR43420">
    <property type="entry name" value="ACETYLTRANSFERASE"/>
    <property type="match status" value="1"/>
</dbReference>
<keyword evidence="5" id="KW-1185">Reference proteome</keyword>
<organism evidence="4 5">
    <name type="scientific">Neptunicoccus cionae</name>
    <dbReference type="NCBI Taxonomy" id="2035344"/>
    <lineage>
        <taxon>Bacteria</taxon>
        <taxon>Pseudomonadati</taxon>
        <taxon>Pseudomonadota</taxon>
        <taxon>Alphaproteobacteria</taxon>
        <taxon>Rhodobacterales</taxon>
        <taxon>Paracoccaceae</taxon>
        <taxon>Neptunicoccus</taxon>
    </lineage>
</organism>
<sequence length="131" mass="14210">MAEIHAACFTQPRPWSTAELTDLCASPLCLVKTLDQGFAIVRRAGPEAELLTIAVHPDARRQGKARVLLTGLLAELHSTGCEEIFLEVVEDNAPAIALYKATGFAALSFRKDYYNGPNGKKSSALVMHKTL</sequence>
<evidence type="ECO:0000259" key="3">
    <source>
        <dbReference type="PROSITE" id="PS51186"/>
    </source>
</evidence>
<dbReference type="SUPFAM" id="SSF55729">
    <property type="entry name" value="Acyl-CoA N-acyltransferases (Nat)"/>
    <property type="match status" value="1"/>
</dbReference>
<evidence type="ECO:0000256" key="2">
    <source>
        <dbReference type="ARBA" id="ARBA00023315"/>
    </source>
</evidence>
<name>A0A916QZS4_9RHOB</name>
<reference evidence="4" key="1">
    <citation type="journal article" date="2014" name="Int. J. Syst. Evol. Microbiol.">
        <title>Complete genome sequence of Corynebacterium casei LMG S-19264T (=DSM 44701T), isolated from a smear-ripened cheese.</title>
        <authorList>
            <consortium name="US DOE Joint Genome Institute (JGI-PGF)"/>
            <person name="Walter F."/>
            <person name="Albersmeier A."/>
            <person name="Kalinowski J."/>
            <person name="Ruckert C."/>
        </authorList>
    </citation>
    <scope>NUCLEOTIDE SEQUENCE</scope>
    <source>
        <strain evidence="4">CGMCC 1.15880</strain>
    </source>
</reference>
<reference evidence="4" key="2">
    <citation type="submission" date="2020-09" db="EMBL/GenBank/DDBJ databases">
        <authorList>
            <person name="Sun Q."/>
            <person name="Zhou Y."/>
        </authorList>
    </citation>
    <scope>NUCLEOTIDE SEQUENCE</scope>
    <source>
        <strain evidence="4">CGMCC 1.15880</strain>
    </source>
</reference>
<dbReference type="InterPro" id="IPR050680">
    <property type="entry name" value="YpeA/RimI_acetyltransf"/>
</dbReference>
<evidence type="ECO:0000313" key="5">
    <source>
        <dbReference type="Proteomes" id="UP000628017"/>
    </source>
</evidence>
<dbReference type="CDD" id="cd04301">
    <property type="entry name" value="NAT_SF"/>
    <property type="match status" value="1"/>
</dbReference>
<keyword evidence="1" id="KW-0808">Transferase</keyword>
<evidence type="ECO:0000313" key="4">
    <source>
        <dbReference type="EMBL" id="GGA23670.1"/>
    </source>
</evidence>
<protein>
    <submittedName>
        <fullName evidence="4">Alanine acetyltransferase</fullName>
    </submittedName>
</protein>
<dbReference type="InterPro" id="IPR016181">
    <property type="entry name" value="Acyl_CoA_acyltransferase"/>
</dbReference>
<dbReference type="AlphaFoldDB" id="A0A916QZS4"/>
<dbReference type="EMBL" id="BMKA01000003">
    <property type="protein sequence ID" value="GGA23670.1"/>
    <property type="molecule type" value="Genomic_DNA"/>
</dbReference>